<evidence type="ECO:0000256" key="5">
    <source>
        <dbReference type="ARBA" id="ARBA00023136"/>
    </source>
</evidence>
<keyword evidence="4 8" id="KW-0732">Signal</keyword>
<sequence length="364" mass="38097">MKRTARIAAMGVIAALALTACGDREEDANDDSSPSSAESSPTEETSATQAAEQFPDFKACMVSDSGGFDDKSFNQTSHLGLENAAANYGIQTAEAESTDPSQFEDNIQSLVDEGCNQITTVGFLLGDATEAAAKKAKDVDFAIVDFAYEKPTPNLKGLTFNTAEPSFLAGYLAAAESESGIVGTFGGLNIPTVTIFMTGFYNGVQHYNEETGEQVEVLGWDPAKEEGSFTEDFENQNLGEDLAKQMIGQGADVIFPVAGPAGLGGLKAAQDADAWGIWVDTDGCQSAAEYCDSLLTSVVKGMDVAVEQAILDSASGNFTNEVYSGTLENGGVSLAPLSDEVDEETAAKIEELKAGIIDGSITVE</sequence>
<evidence type="ECO:0000256" key="6">
    <source>
        <dbReference type="ARBA" id="ARBA00023288"/>
    </source>
</evidence>
<name>A0A853C5W7_9ACTN</name>
<proteinExistence type="inferred from homology"/>
<feature type="domain" description="ABC transporter substrate-binding protein PnrA-like" evidence="9">
    <location>
        <begin position="59"/>
        <end position="363"/>
    </location>
</feature>
<keyword evidence="3" id="KW-1003">Cell membrane</keyword>
<gene>
    <name evidence="10" type="ORF">HNR19_003249</name>
</gene>
<evidence type="ECO:0000256" key="2">
    <source>
        <dbReference type="ARBA" id="ARBA00008610"/>
    </source>
</evidence>
<accession>A0A853C5W7</accession>
<dbReference type="Pfam" id="PF02608">
    <property type="entry name" value="Bmp"/>
    <property type="match status" value="1"/>
</dbReference>
<organism evidence="10 11">
    <name type="scientific">Nocardioides thalensis</name>
    <dbReference type="NCBI Taxonomy" id="1914755"/>
    <lineage>
        <taxon>Bacteria</taxon>
        <taxon>Bacillati</taxon>
        <taxon>Actinomycetota</taxon>
        <taxon>Actinomycetes</taxon>
        <taxon>Propionibacteriales</taxon>
        <taxon>Nocardioidaceae</taxon>
        <taxon>Nocardioides</taxon>
    </lineage>
</organism>
<evidence type="ECO:0000256" key="4">
    <source>
        <dbReference type="ARBA" id="ARBA00022729"/>
    </source>
</evidence>
<dbReference type="PANTHER" id="PTHR34296">
    <property type="entry name" value="TRANSCRIPTIONAL ACTIVATOR PROTEIN MED"/>
    <property type="match status" value="1"/>
</dbReference>
<dbReference type="SUPFAM" id="SSF53822">
    <property type="entry name" value="Periplasmic binding protein-like I"/>
    <property type="match status" value="1"/>
</dbReference>
<dbReference type="Proteomes" id="UP000530424">
    <property type="component" value="Unassembled WGS sequence"/>
</dbReference>
<reference evidence="10 11" key="1">
    <citation type="submission" date="2020-07" db="EMBL/GenBank/DDBJ databases">
        <title>Sequencing the genomes of 1000 actinobacteria strains.</title>
        <authorList>
            <person name="Klenk H.-P."/>
        </authorList>
    </citation>
    <scope>NUCLEOTIDE SEQUENCE [LARGE SCALE GENOMIC DNA]</scope>
    <source>
        <strain evidence="10 11">DSM 103833</strain>
    </source>
</reference>
<evidence type="ECO:0000256" key="1">
    <source>
        <dbReference type="ARBA" id="ARBA00004193"/>
    </source>
</evidence>
<feature type="region of interest" description="Disordered" evidence="7">
    <location>
        <begin position="24"/>
        <end position="51"/>
    </location>
</feature>
<evidence type="ECO:0000313" key="10">
    <source>
        <dbReference type="EMBL" id="NYJ02551.1"/>
    </source>
</evidence>
<dbReference type="PROSITE" id="PS51257">
    <property type="entry name" value="PROKAR_LIPOPROTEIN"/>
    <property type="match status" value="1"/>
</dbReference>
<dbReference type="Gene3D" id="3.40.50.2300">
    <property type="match status" value="2"/>
</dbReference>
<evidence type="ECO:0000256" key="7">
    <source>
        <dbReference type="SAM" id="MobiDB-lite"/>
    </source>
</evidence>
<dbReference type="CDD" id="cd06354">
    <property type="entry name" value="PBP1_PrnA-like"/>
    <property type="match status" value="1"/>
</dbReference>
<dbReference type="EMBL" id="JACCFP010000001">
    <property type="protein sequence ID" value="NYJ02551.1"/>
    <property type="molecule type" value="Genomic_DNA"/>
</dbReference>
<feature type="compositionally biased region" description="Low complexity" evidence="7">
    <location>
        <begin position="32"/>
        <end position="51"/>
    </location>
</feature>
<comment type="subcellular location">
    <subcellularLocation>
        <location evidence="1">Cell membrane</location>
        <topology evidence="1">Lipid-anchor</topology>
    </subcellularLocation>
</comment>
<dbReference type="InterPro" id="IPR003760">
    <property type="entry name" value="PnrA-like"/>
</dbReference>
<dbReference type="InterPro" id="IPR008107">
    <property type="entry name" value="Mycoplasma_p48"/>
</dbReference>
<protein>
    <submittedName>
        <fullName evidence="10">Basic membrane protein A</fullName>
    </submittedName>
</protein>
<feature type="signal peptide" evidence="8">
    <location>
        <begin position="1"/>
        <end position="22"/>
    </location>
</feature>
<dbReference type="InterPro" id="IPR028082">
    <property type="entry name" value="Peripla_BP_I"/>
</dbReference>
<comment type="similarity">
    <text evidence="2">Belongs to the BMP lipoprotein family.</text>
</comment>
<keyword evidence="6" id="KW-0449">Lipoprotein</keyword>
<dbReference type="InterPro" id="IPR050957">
    <property type="entry name" value="BMP_lipoprotein"/>
</dbReference>
<comment type="caution">
    <text evidence="10">The sequence shown here is derived from an EMBL/GenBank/DDBJ whole genome shotgun (WGS) entry which is preliminary data.</text>
</comment>
<evidence type="ECO:0000313" key="11">
    <source>
        <dbReference type="Proteomes" id="UP000530424"/>
    </source>
</evidence>
<evidence type="ECO:0000256" key="3">
    <source>
        <dbReference type="ARBA" id="ARBA00022475"/>
    </source>
</evidence>
<dbReference type="PANTHER" id="PTHR34296:SF2">
    <property type="entry name" value="ABC TRANSPORTER GUANOSINE-BINDING PROTEIN NUPN"/>
    <property type="match status" value="1"/>
</dbReference>
<keyword evidence="11" id="KW-1185">Reference proteome</keyword>
<dbReference type="GO" id="GO:0005886">
    <property type="term" value="C:plasma membrane"/>
    <property type="evidence" value="ECO:0007669"/>
    <property type="project" value="UniProtKB-SubCell"/>
</dbReference>
<keyword evidence="5" id="KW-0472">Membrane</keyword>
<dbReference type="PRINTS" id="PR01733">
    <property type="entry name" value="LIPPROTEIN48"/>
</dbReference>
<dbReference type="RefSeq" id="WP_343047235.1">
    <property type="nucleotide sequence ID" value="NZ_JACCFP010000001.1"/>
</dbReference>
<evidence type="ECO:0000256" key="8">
    <source>
        <dbReference type="SAM" id="SignalP"/>
    </source>
</evidence>
<feature type="chain" id="PRO_5032413764" evidence="8">
    <location>
        <begin position="23"/>
        <end position="364"/>
    </location>
</feature>
<evidence type="ECO:0000259" key="9">
    <source>
        <dbReference type="Pfam" id="PF02608"/>
    </source>
</evidence>
<dbReference type="AlphaFoldDB" id="A0A853C5W7"/>